<dbReference type="EMBL" id="VDLU01000001">
    <property type="protein sequence ID" value="TNJ29725.1"/>
    <property type="molecule type" value="Genomic_DNA"/>
</dbReference>
<dbReference type="Gene3D" id="1.10.287.1490">
    <property type="match status" value="1"/>
</dbReference>
<name>A0A4Z1SY48_GIAMU</name>
<feature type="coiled-coil region" evidence="1">
    <location>
        <begin position="669"/>
        <end position="843"/>
    </location>
</feature>
<comment type="caution">
    <text evidence="2">The sequence shown here is derived from an EMBL/GenBank/DDBJ whole genome shotgun (WGS) entry which is preliminary data.</text>
</comment>
<feature type="coiled-coil region" evidence="1">
    <location>
        <begin position="1741"/>
        <end position="1782"/>
    </location>
</feature>
<keyword evidence="3" id="KW-1185">Reference proteome</keyword>
<feature type="coiled-coil region" evidence="1">
    <location>
        <begin position="1676"/>
        <end position="1717"/>
    </location>
</feature>
<dbReference type="OrthoDB" id="10255630at2759"/>
<dbReference type="Proteomes" id="UP000315496">
    <property type="component" value="Chromosome 1"/>
</dbReference>
<proteinExistence type="predicted"/>
<evidence type="ECO:0000313" key="3">
    <source>
        <dbReference type="Proteomes" id="UP000315496"/>
    </source>
</evidence>
<feature type="coiled-coil region" evidence="1">
    <location>
        <begin position="524"/>
        <end position="639"/>
    </location>
</feature>
<dbReference type="PANTHER" id="PTHR34707">
    <property type="entry name" value="VIMENTIN-TYPE INTERMEDIATE FILAMENT-ASSOCIATED COILED-COIL PROTEIN"/>
    <property type="match status" value="1"/>
</dbReference>
<dbReference type="PANTHER" id="PTHR34707:SF1">
    <property type="entry name" value="VIMENTIN-TYPE INTERMEDIATE FILAMENT-ASSOCIATED COILED-COIL PROTEIN"/>
    <property type="match status" value="1"/>
</dbReference>
<organism evidence="2 3">
    <name type="scientific">Giardia muris</name>
    <dbReference type="NCBI Taxonomy" id="5742"/>
    <lineage>
        <taxon>Eukaryota</taxon>
        <taxon>Metamonada</taxon>
        <taxon>Diplomonadida</taxon>
        <taxon>Hexamitidae</taxon>
        <taxon>Giardiinae</taxon>
        <taxon>Giardia</taxon>
    </lineage>
</organism>
<feature type="coiled-coil region" evidence="1">
    <location>
        <begin position="390"/>
        <end position="427"/>
    </location>
</feature>
<feature type="coiled-coil region" evidence="1">
    <location>
        <begin position="1202"/>
        <end position="1374"/>
    </location>
</feature>
<dbReference type="GO" id="GO:0045098">
    <property type="term" value="C:type III intermediate filament"/>
    <property type="evidence" value="ECO:0007669"/>
    <property type="project" value="TreeGrafter"/>
</dbReference>
<reference evidence="2 3" key="1">
    <citation type="submission" date="2019-05" db="EMBL/GenBank/DDBJ databases">
        <title>The compact genome of Giardia muris reveals important steps in the evolution of intestinal protozoan parasites.</title>
        <authorList>
            <person name="Xu F."/>
            <person name="Jimenez-Gonzalez A."/>
            <person name="Einarsson E."/>
            <person name="Astvaldsson A."/>
            <person name="Peirasmaki D."/>
            <person name="Eckmann L."/>
            <person name="Andersson J.O."/>
            <person name="Svard S.G."/>
            <person name="Jerlstrom-Hultqvist J."/>
        </authorList>
    </citation>
    <scope>NUCLEOTIDE SEQUENCE [LARGE SCALE GENOMIC DNA]</scope>
    <source>
        <strain evidence="2 3">Roberts-Thomson</strain>
    </source>
</reference>
<accession>A0A4Z1SY48</accession>
<feature type="coiled-coil region" evidence="1">
    <location>
        <begin position="923"/>
        <end position="950"/>
    </location>
</feature>
<keyword evidence="1" id="KW-0175">Coiled coil</keyword>
<feature type="coiled-coil region" evidence="1">
    <location>
        <begin position="1987"/>
        <end position="2028"/>
    </location>
</feature>
<feature type="coiled-coil region" evidence="1">
    <location>
        <begin position="1829"/>
        <end position="1921"/>
    </location>
</feature>
<dbReference type="VEuPathDB" id="GiardiaDB:GMRT_13129"/>
<protein>
    <submittedName>
        <fullName evidence="2">Coiled-coil protein</fullName>
    </submittedName>
</protein>
<feature type="coiled-coil region" evidence="1">
    <location>
        <begin position="455"/>
        <end position="489"/>
    </location>
</feature>
<sequence>MTIPTLTSVALPFVRATDDASMLRAALPLLDCPNAAAVIEARHVLSDAVSTPDEVYEQSLISYYGLIRPYAEPDLLMQASNAAIENPSKWLCESTPLECSSLAAEAVATAMNVAASRMFSGLRNCHGTARLFVEASGILRDAATVAEHGRLCGYFKADYLRTLSDFSYAQALEVAGASALAQHADRIIDDSDLREVLRILTEAANRYEAVRSALSASTLEPAIPVRSAAAFKAAILPAYVRYATAIACANGDASAAGRLELQLASDLLATAKEALRQQTPDQERMLSELEGAMTILGARIPLTGSDDDATLIDIGPMTESDRTTFSQAFGSNSTLPWVPRDAGDSKTLVTLREEIAHKDREIGELRMALRTAHQDLLSSGASISEAASLREALQQERQTTQGLLAAAELKEKEVAALNEALKAQEDMVSSILCSSPASSYTAGSRNPDAVSARDVERKERQLKKVRLQLMAKEAELKEIRGRLEEYEKKGGPLPTVSTDNTEVALLREQIETTQSALQASNATVVKLEGDVREKTHQISELQGRYDSEVDALRETAAAKDREIETLREHLERVNQMQKALEEARARGDDSVAVAQEHVNALRTELGALQEQYREKDGYIRNLVNIIEERDNELEALRHAIELKDDLHSQEKGLLTSFYESLKQEQDQTIQSLRSTLDRVRGDALETEERLKEQVRLLSDHVAEKTAEVEQLTTSRGETLEELDDLRERIRMRSDEIAELQNVISQKDEEVRLLEMRMTGHDAELNDLREQLAALTRRLDQKNSELELLRQANTHYEERIRSAAATDSMVQGYIDLIQDAMCRIRELESEVHEHKTDIGVLQRALTRVSGDNSEKDQLIQNLQYYIEKAENDVKFVPDDGSGRIKDLNDQIESLKIHTKYLQTRLSDLEREAQQSAKSRGLSDEEVLRGLLKAQDEELAELKEKLHRLNNGESIEAPADQETTRRLEEQIGFLKEELLHKDVVIQRLRQDQKPEVSALREEQLQTLATTLLETLRDKEDEADTLRRSFDNERLSHSMEADSFAERIAARDEEIARKNEEIATLTAAISELREELAARGAESFADAADRIRILENEAGNAVYDSRVLYRALTIAQASASAQSDRVKGLEEALRAMETVQQREDTGANLPAVASERTVTVASTDNDAKLKDEIQLLVMRGRFLEQKICDLQKTIDELQARPGEPARELVDELARARDELTSYKEMVDARIEPLEMQPTEFIGGDIIAERDAEIERLRDLIDELIAKGLEQEAQPPIVQVVTTGADPEELEALKADRRMLKEDAADKTAEINELRSRLRGATRKIDELYNELLHAPRKGDLDSANEQISRLKDLLQEKDGLNDEVVRLAVECNSLREQLAERAVPEPGPERAEMTTQAVVDIMELEEVQRLMEELRAKDLLLTELTDKLNDAITRSLAPTSAPIDFEPLITEKDAEASRLRALLEGMRHLLDEQERKAMETLAAKDAEIAQLAAASLLVSVPDPDEISAADLISTAAQREKELDHYYRKLLAQKDEELSLQRSMSVPSDQIDQLNEVIDALRRDLNDREEKLMMIQAVVRQDAATCTDAPAVPTTQEVVETIVDGMIQDRRSDATIEELEALRADRDTLMDEIIDKAADLSTLSTRLKTAQDVIDQLADSLYNSMQQPTGPRIDPKDEVIAALRADINTLKEESRDKTNDISKLRHQLSEARRIIEGLKDALYHVPQATEIVHVESEPQVDLEEVTRLQEELRARKDEISCLQDTIRILEAQKLSLLQQAQQAEAVPVALASDDAGALEDALNRVEALTDRLTDQAYDLTVLRRALDIAHAANEFKDQQLDVLRERINEAKEDLRRTLEEKEIQVAKLTQDVDDLTGEKKVLHDKITKLEEEVALLRDQLASQETEDLRNRLRETEEELERLRNASPADKILLSPRTRDDDFIATAAQREKEIERFYQNKLAEKDKIIAGLAQPESQAVVSVDPDDRDEIIEALRADNGTMREEIDDKREEIGELRGKVRNLLNEKEALRAEMTALPKVVEVPGQVDESVLQDAQERIRKLEDVIARTPQPEEKKKPSQELLARIERKRAEIQCDRERLAQKSTPDDVKQICGKYVELANLYLEAEDIPRDCGSHRSMRDALDAKDELVDIGMAQLLILEKQVDTNIKKIEELSDQNQKLQEELERLRAQPLENSTSGMVEELQRELLDKQDMIDLLLQAVKSQTAAASATRRSKDQTQRQNEVMRSALVSASTTYGQVALSQSGADSLVAGSIGLSDVSNGVVFDNTRIRRLCDTLRNIAREYEDASRLKDGESTEGYRAALYTTAQELQVELSRYSQ</sequence>
<feature type="coiled-coil region" evidence="1">
    <location>
        <begin position="2152"/>
        <end position="2216"/>
    </location>
</feature>
<evidence type="ECO:0000256" key="1">
    <source>
        <dbReference type="SAM" id="Coils"/>
    </source>
</evidence>
<gene>
    <name evidence="2" type="ORF">GMRT_13129</name>
</gene>
<evidence type="ECO:0000313" key="2">
    <source>
        <dbReference type="EMBL" id="TNJ29725.1"/>
    </source>
</evidence>